<name>A0ACB9HLH8_9ASTR</name>
<gene>
    <name evidence="1" type="ORF">L1987_39479</name>
</gene>
<protein>
    <submittedName>
        <fullName evidence="1">Uncharacterized protein</fullName>
    </submittedName>
</protein>
<evidence type="ECO:0000313" key="1">
    <source>
        <dbReference type="EMBL" id="KAI3796794.1"/>
    </source>
</evidence>
<sequence>MGLSRERILIPSVLLILGICVCQITSRTLSDAYISQKHDLWMTQYGRVYANNVEKETRLNIFKKNAELIESFNSFGNQSYKLAINQFADQTNDELKPYFNSLKDPYNSKSPHDFTSFKYQSVSEVPRSLDWREKGAVTEVKEQLGCGSCWAFSAIVAVEGITLLTTGKLMSLSEQQLVYCNRNASGGCLGGYKENAFDYIAKTGINTDNAYPYRAVDETCITTSEAVQAATITVYEMVPANNETALLMAVSKQPVSVSIDATCFEFGYYSGGVLTQHCGTNLTHDVTVVGYGIHDGLKYWLVKNSWGSDWGHNGYAMMQRDVNVPEGLCGIAMRASYPTA</sequence>
<dbReference type="EMBL" id="CM042029">
    <property type="protein sequence ID" value="KAI3796794.1"/>
    <property type="molecule type" value="Genomic_DNA"/>
</dbReference>
<reference evidence="2" key="1">
    <citation type="journal article" date="2022" name="Mol. Ecol. Resour.">
        <title>The genomes of chicory, endive, great burdock and yacon provide insights into Asteraceae palaeo-polyploidization history and plant inulin production.</title>
        <authorList>
            <person name="Fan W."/>
            <person name="Wang S."/>
            <person name="Wang H."/>
            <person name="Wang A."/>
            <person name="Jiang F."/>
            <person name="Liu H."/>
            <person name="Zhao H."/>
            <person name="Xu D."/>
            <person name="Zhang Y."/>
        </authorList>
    </citation>
    <scope>NUCLEOTIDE SEQUENCE [LARGE SCALE GENOMIC DNA]</scope>
    <source>
        <strain evidence="2">cv. Yunnan</strain>
    </source>
</reference>
<accession>A0ACB9HLH8</accession>
<organism evidence="1 2">
    <name type="scientific">Smallanthus sonchifolius</name>
    <dbReference type="NCBI Taxonomy" id="185202"/>
    <lineage>
        <taxon>Eukaryota</taxon>
        <taxon>Viridiplantae</taxon>
        <taxon>Streptophyta</taxon>
        <taxon>Embryophyta</taxon>
        <taxon>Tracheophyta</taxon>
        <taxon>Spermatophyta</taxon>
        <taxon>Magnoliopsida</taxon>
        <taxon>eudicotyledons</taxon>
        <taxon>Gunneridae</taxon>
        <taxon>Pentapetalae</taxon>
        <taxon>asterids</taxon>
        <taxon>campanulids</taxon>
        <taxon>Asterales</taxon>
        <taxon>Asteraceae</taxon>
        <taxon>Asteroideae</taxon>
        <taxon>Heliantheae alliance</taxon>
        <taxon>Millerieae</taxon>
        <taxon>Smallanthus</taxon>
    </lineage>
</organism>
<dbReference type="Proteomes" id="UP001056120">
    <property type="component" value="Linkage Group LG12"/>
</dbReference>
<evidence type="ECO:0000313" key="2">
    <source>
        <dbReference type="Proteomes" id="UP001056120"/>
    </source>
</evidence>
<reference evidence="1 2" key="2">
    <citation type="journal article" date="2022" name="Mol. Ecol. Resour.">
        <title>The genomes of chicory, endive, great burdock and yacon provide insights into Asteraceae paleo-polyploidization history and plant inulin production.</title>
        <authorList>
            <person name="Fan W."/>
            <person name="Wang S."/>
            <person name="Wang H."/>
            <person name="Wang A."/>
            <person name="Jiang F."/>
            <person name="Liu H."/>
            <person name="Zhao H."/>
            <person name="Xu D."/>
            <person name="Zhang Y."/>
        </authorList>
    </citation>
    <scope>NUCLEOTIDE SEQUENCE [LARGE SCALE GENOMIC DNA]</scope>
    <source>
        <strain evidence="2">cv. Yunnan</strain>
        <tissue evidence="1">Leaves</tissue>
    </source>
</reference>
<proteinExistence type="predicted"/>
<comment type="caution">
    <text evidence="1">The sequence shown here is derived from an EMBL/GenBank/DDBJ whole genome shotgun (WGS) entry which is preliminary data.</text>
</comment>
<keyword evidence="2" id="KW-1185">Reference proteome</keyword>